<evidence type="ECO:0000313" key="2">
    <source>
        <dbReference type="Proteomes" id="UP000240739"/>
    </source>
</evidence>
<protein>
    <recommendedName>
        <fullName evidence="3">Xylose isomerase-like TIM barrel domain-containing protein</fullName>
    </recommendedName>
</protein>
<dbReference type="OrthoDB" id="279596at2"/>
<dbReference type="EMBL" id="PYYB01000001">
    <property type="protein sequence ID" value="PTL60111.1"/>
    <property type="molecule type" value="Genomic_DNA"/>
</dbReference>
<keyword evidence="2" id="KW-1185">Reference proteome</keyword>
<dbReference type="RefSeq" id="WP_107568756.1">
    <property type="nucleotide sequence ID" value="NZ_PYYB01000001.1"/>
</dbReference>
<gene>
    <name evidence="1" type="ORF">C7Y72_10870</name>
</gene>
<dbReference type="Proteomes" id="UP000240739">
    <property type="component" value="Unassembled WGS sequence"/>
</dbReference>
<dbReference type="Gene3D" id="3.20.20.150">
    <property type="entry name" value="Divalent-metal-dependent TIM barrel enzymes"/>
    <property type="match status" value="1"/>
</dbReference>
<name>A0A2T4ULK8_9ACTN</name>
<dbReference type="InterPro" id="IPR036237">
    <property type="entry name" value="Xyl_isomerase-like_sf"/>
</dbReference>
<proteinExistence type="predicted"/>
<evidence type="ECO:0008006" key="3">
    <source>
        <dbReference type="Google" id="ProtNLM"/>
    </source>
</evidence>
<sequence>MVTSTTQHVSALAAHPRLGCSTGFLRDGGDDWTDMVTRARATSTEAIELAALSERELPGLLAFLGSSPALPFRFLSVHAPSKHRELPEAELVALLEPLVGRVEAIVVHPDTMQDLGAWIPLGRTLTVENMDLRKPTGRTADELAPILATLPQAQLCFDVAHAAQVDPTLAAGHEILDRFGSRLRHVHVSALDERGKHRPTTAADEAHLAPLLDRCRDVPWILEAPLRPV</sequence>
<dbReference type="SUPFAM" id="SSF51658">
    <property type="entry name" value="Xylose isomerase-like"/>
    <property type="match status" value="1"/>
</dbReference>
<comment type="caution">
    <text evidence="1">The sequence shown here is derived from an EMBL/GenBank/DDBJ whole genome shotgun (WGS) entry which is preliminary data.</text>
</comment>
<accession>A0A2T4ULK8</accession>
<reference evidence="1 2" key="1">
    <citation type="submission" date="2018-03" db="EMBL/GenBank/DDBJ databases">
        <title>Aquarubrobacter algicola gen. nov., sp. nov., a novel actinobacterium isolated from shallow eutrophic lake during the end of cyanobacterial harmful algal blooms.</title>
        <authorList>
            <person name="Chun S.J."/>
        </authorList>
    </citation>
    <scope>NUCLEOTIDE SEQUENCE [LARGE SCALE GENOMIC DNA]</scope>
    <source>
        <strain evidence="1 2">Seoho-28</strain>
    </source>
</reference>
<organism evidence="1 2">
    <name type="scientific">Paraconexibacter algicola</name>
    <dbReference type="NCBI Taxonomy" id="2133960"/>
    <lineage>
        <taxon>Bacteria</taxon>
        <taxon>Bacillati</taxon>
        <taxon>Actinomycetota</taxon>
        <taxon>Thermoleophilia</taxon>
        <taxon>Solirubrobacterales</taxon>
        <taxon>Paraconexibacteraceae</taxon>
        <taxon>Paraconexibacter</taxon>
    </lineage>
</organism>
<dbReference type="AlphaFoldDB" id="A0A2T4ULK8"/>
<evidence type="ECO:0000313" key="1">
    <source>
        <dbReference type="EMBL" id="PTL60111.1"/>
    </source>
</evidence>